<dbReference type="RefSeq" id="WP_188813804.1">
    <property type="nucleotide sequence ID" value="NZ_BAAAWV010000001.1"/>
</dbReference>
<evidence type="ECO:0000313" key="2">
    <source>
        <dbReference type="Proteomes" id="UP000596938"/>
    </source>
</evidence>
<name>A0ABQ1Y3G6_9MICC</name>
<sequence>MKTYPFTPSQLSQASATDLLAFIKSPTLVARRLGEILTAQQFIGLFLLQGRYGMQGGAIAVPSNEKIRTDRGAETVAPGAEYKLTPLSAEQYEVYTAAKEGIATEVTDEEIGRSLRQPIEDALTFLQTELVFSANELALGVIQSSITQTVAAGGAWTNGKQILKDALRVQAAARRLKLGYSLDTVVLNSEQYATTIPELLDVLPDSDNTALTGDFPTIAGLTWVSSDDDEFSDPTFVDRRRLGGIARETIPSPEYRQVGGDTGVEVATIREPKADKTRIQARNPHVPVVTNPLAGFVLTGTGA</sequence>
<dbReference type="EMBL" id="BMKU01000019">
    <property type="protein sequence ID" value="GGH10394.1"/>
    <property type="molecule type" value="Genomic_DNA"/>
</dbReference>
<gene>
    <name evidence="1" type="ORF">GCM10011577_39190</name>
</gene>
<dbReference type="Proteomes" id="UP000596938">
    <property type="component" value="Unassembled WGS sequence"/>
</dbReference>
<evidence type="ECO:0008006" key="3">
    <source>
        <dbReference type="Google" id="ProtNLM"/>
    </source>
</evidence>
<accession>A0ABQ1Y3G6</accession>
<proteinExistence type="predicted"/>
<keyword evidence="2" id="KW-1185">Reference proteome</keyword>
<comment type="caution">
    <text evidence="1">The sequence shown here is derived from an EMBL/GenBank/DDBJ whole genome shotgun (WGS) entry which is preliminary data.</text>
</comment>
<dbReference type="Pfam" id="PF25209">
    <property type="entry name" value="Phage_capsid_4"/>
    <property type="match status" value="1"/>
</dbReference>
<evidence type="ECO:0000313" key="1">
    <source>
        <dbReference type="EMBL" id="GGH10394.1"/>
    </source>
</evidence>
<organism evidence="1 2">
    <name type="scientific">Pseudarthrobacter polychromogenes</name>
    <dbReference type="NCBI Taxonomy" id="1676"/>
    <lineage>
        <taxon>Bacteria</taxon>
        <taxon>Bacillati</taxon>
        <taxon>Actinomycetota</taxon>
        <taxon>Actinomycetes</taxon>
        <taxon>Micrococcales</taxon>
        <taxon>Micrococcaceae</taxon>
        <taxon>Pseudarthrobacter</taxon>
    </lineage>
</organism>
<protein>
    <recommendedName>
        <fullName evidence="3">Major capsid protein E</fullName>
    </recommendedName>
</protein>
<reference evidence="2" key="1">
    <citation type="journal article" date="2019" name="Int. J. Syst. Evol. Microbiol.">
        <title>The Global Catalogue of Microorganisms (GCM) 10K type strain sequencing project: providing services to taxonomists for standard genome sequencing and annotation.</title>
        <authorList>
            <consortium name="The Broad Institute Genomics Platform"/>
            <consortium name="The Broad Institute Genome Sequencing Center for Infectious Disease"/>
            <person name="Wu L."/>
            <person name="Ma J."/>
        </authorList>
    </citation>
    <scope>NUCLEOTIDE SEQUENCE [LARGE SCALE GENOMIC DNA]</scope>
    <source>
        <strain evidence="2">CGMCC 1.1927</strain>
    </source>
</reference>